<dbReference type="PANTHER" id="PTHR11220:SF1">
    <property type="entry name" value="HEME-BINDING PROTEIN 2"/>
    <property type="match status" value="1"/>
</dbReference>
<protein>
    <submittedName>
        <fullName evidence="3">Uncharacterized protein</fullName>
    </submittedName>
</protein>
<feature type="chain" id="PRO_5032759390" evidence="2">
    <location>
        <begin position="35"/>
        <end position="357"/>
    </location>
</feature>
<feature type="signal peptide" evidence="2">
    <location>
        <begin position="1"/>
        <end position="34"/>
    </location>
</feature>
<dbReference type="FunFam" id="3.20.80.10:FF:000002">
    <property type="entry name" value="Heme-binding protein 2"/>
    <property type="match status" value="1"/>
</dbReference>
<dbReference type="PANTHER" id="PTHR11220">
    <property type="entry name" value="HEME-BINDING PROTEIN-RELATED"/>
    <property type="match status" value="1"/>
</dbReference>
<keyword evidence="2" id="KW-0732">Signal</keyword>
<dbReference type="FunCoup" id="A0A804MXF4">
    <property type="interactions" value="92"/>
</dbReference>
<sequence length="357" mass="39816">MAKQQNPIPIPMPLSLSLPLVLVALLLPAARGAAETPQYTTVHAESDFEVRLYGDTVWMSAPTPDIPSFHVATKLGFHRLFQYLMGANLNSSRIRMTTPVLTSVVPGAGPLRSSAYSVRLYLPAKFQASPPVPLPELNLHPDRWPGHCVAARSFSGRARDKNVVEEAEKLAMSLSRSPWANSTDYSSKSAYSVAQYSSPFRIIGRVNEEHVDLKYHISVKNSLRYAIQEMRRQSSLLRTINGLCCSIPEVEGGKVGKLAGHLKEVCKGLEKTSSICQEDLENKCPGWDLHNPPSDVEDNSHPSDVEDAMDGYVSEDPELWQMVFDDLQWEENKVAVSLAEHCRIMGYDYDQMFDRTI</sequence>
<dbReference type="Pfam" id="PF05928">
    <property type="entry name" value="Zea_mays_MuDR"/>
    <property type="match status" value="1"/>
</dbReference>
<keyword evidence="4" id="KW-1185">Reference proteome</keyword>
<dbReference type="InterPro" id="IPR009227">
    <property type="entry name" value="Zea_mays_MuDR"/>
</dbReference>
<evidence type="ECO:0000313" key="3">
    <source>
        <dbReference type="EnsemblPlants" id="Zm00001eb119010_P001"/>
    </source>
</evidence>
<dbReference type="InParanoid" id="A0A804MXF4"/>
<keyword evidence="5" id="KW-1267">Proteomics identification</keyword>
<reference evidence="3" key="3">
    <citation type="submission" date="2021-05" db="UniProtKB">
        <authorList>
            <consortium name="EnsemblPlants"/>
        </authorList>
    </citation>
    <scope>IDENTIFICATION</scope>
    <source>
        <strain evidence="3">cv. B73</strain>
    </source>
</reference>
<name>A0A804MXF4_MAIZE</name>
<evidence type="ECO:0000256" key="2">
    <source>
        <dbReference type="SAM" id="SignalP"/>
    </source>
</evidence>
<organism evidence="3 4">
    <name type="scientific">Zea mays</name>
    <name type="common">Maize</name>
    <dbReference type="NCBI Taxonomy" id="4577"/>
    <lineage>
        <taxon>Eukaryota</taxon>
        <taxon>Viridiplantae</taxon>
        <taxon>Streptophyta</taxon>
        <taxon>Embryophyta</taxon>
        <taxon>Tracheophyta</taxon>
        <taxon>Spermatophyta</taxon>
        <taxon>Magnoliopsida</taxon>
        <taxon>Liliopsida</taxon>
        <taxon>Poales</taxon>
        <taxon>Poaceae</taxon>
        <taxon>PACMAD clade</taxon>
        <taxon>Panicoideae</taxon>
        <taxon>Andropogonodae</taxon>
        <taxon>Andropogoneae</taxon>
        <taxon>Tripsacinae</taxon>
        <taxon>Zea</taxon>
    </lineage>
</organism>
<evidence type="ECO:0007829" key="5">
    <source>
        <dbReference type="PeptideAtlas" id="A0A804MXF4"/>
    </source>
</evidence>
<accession>A0A804MXF4</accession>
<dbReference type="Gramene" id="Zm00001eb119010_T001">
    <property type="protein sequence ID" value="Zm00001eb119010_P001"/>
    <property type="gene ID" value="Zm00001eb119010"/>
</dbReference>
<dbReference type="Proteomes" id="UP000007305">
    <property type="component" value="Chromosome 3"/>
</dbReference>
<dbReference type="InterPro" id="IPR011256">
    <property type="entry name" value="Reg_factor_effector_dom_sf"/>
</dbReference>
<proteinExistence type="evidence at protein level"/>
<dbReference type="EnsemblPlants" id="Zm00001eb119010_T001">
    <property type="protein sequence ID" value="Zm00001eb119010_P001"/>
    <property type="gene ID" value="Zm00001eb119010"/>
</dbReference>
<evidence type="ECO:0000256" key="1">
    <source>
        <dbReference type="ARBA" id="ARBA00009817"/>
    </source>
</evidence>
<dbReference type="AlphaFoldDB" id="A0A804MXF4"/>
<dbReference type="SUPFAM" id="SSF55136">
    <property type="entry name" value="Probable bacterial effector-binding domain"/>
    <property type="match status" value="1"/>
</dbReference>
<dbReference type="InterPro" id="IPR006917">
    <property type="entry name" value="SOUL_heme-bd"/>
</dbReference>
<evidence type="ECO:0000313" key="4">
    <source>
        <dbReference type="Proteomes" id="UP000007305"/>
    </source>
</evidence>
<reference evidence="4" key="1">
    <citation type="submission" date="2015-12" db="EMBL/GenBank/DDBJ databases">
        <title>Update maize B73 reference genome by single molecule sequencing technologies.</title>
        <authorList>
            <consortium name="Maize Genome Sequencing Project"/>
            <person name="Ware D."/>
        </authorList>
    </citation>
    <scope>NUCLEOTIDE SEQUENCE [LARGE SCALE GENOMIC DNA]</scope>
    <source>
        <strain evidence="4">cv. B73</strain>
    </source>
</reference>
<dbReference type="Gene3D" id="3.20.80.10">
    <property type="entry name" value="Regulatory factor, effector binding domain"/>
    <property type="match status" value="1"/>
</dbReference>
<reference evidence="3" key="2">
    <citation type="submission" date="2019-07" db="EMBL/GenBank/DDBJ databases">
        <authorList>
            <person name="Seetharam A."/>
            <person name="Woodhouse M."/>
            <person name="Cannon E."/>
        </authorList>
    </citation>
    <scope>NUCLEOTIDE SEQUENCE [LARGE SCALE GENOMIC DNA]</scope>
    <source>
        <strain evidence="3">cv. B73</strain>
    </source>
</reference>
<comment type="similarity">
    <text evidence="1">Belongs to the HEBP family.</text>
</comment>